<dbReference type="PROSITE" id="PS51257">
    <property type="entry name" value="PROKAR_LIPOPROTEIN"/>
    <property type="match status" value="1"/>
</dbReference>
<feature type="compositionally biased region" description="Low complexity" evidence="1">
    <location>
        <begin position="18"/>
        <end position="27"/>
    </location>
</feature>
<accession>A0A7D5P9H0</accession>
<evidence type="ECO:0000313" key="2">
    <source>
        <dbReference type="EMBL" id="QLH76979.1"/>
    </source>
</evidence>
<dbReference type="GeneID" id="56077511"/>
<dbReference type="KEGG" id="hrr:HZS55_06570"/>
<feature type="region of interest" description="Disordered" evidence="1">
    <location>
        <begin position="18"/>
        <end position="90"/>
    </location>
</feature>
<gene>
    <name evidence="2" type="ORF">HZS55_06570</name>
</gene>
<dbReference type="AlphaFoldDB" id="A0A7D5P9H0"/>
<reference evidence="2 3" key="1">
    <citation type="submission" date="2020-07" db="EMBL/GenBank/DDBJ databases">
        <title>Halosimplex pelagicum sp. nov. and Halosimplex rubrum sp. nov., isolated from salted brown alga Laminaria, and emended description of the genus Halosimplex.</title>
        <authorList>
            <person name="Cui H."/>
        </authorList>
    </citation>
    <scope>NUCLEOTIDE SEQUENCE [LARGE SCALE GENOMIC DNA]</scope>
    <source>
        <strain evidence="2 3">R27</strain>
    </source>
</reference>
<dbReference type="PANTHER" id="PTHR37953:SF1">
    <property type="entry name" value="UPF0127 PROTEIN MJ1496"/>
    <property type="match status" value="1"/>
</dbReference>
<dbReference type="RefSeq" id="WP_179910913.1">
    <property type="nucleotide sequence ID" value="NZ_CP058910.1"/>
</dbReference>
<proteinExistence type="predicted"/>
<feature type="compositionally biased region" description="Low complexity" evidence="1">
    <location>
        <begin position="45"/>
        <end position="87"/>
    </location>
</feature>
<organism evidence="2 3">
    <name type="scientific">Halosimplex rubrum</name>
    <dbReference type="NCBI Taxonomy" id="869889"/>
    <lineage>
        <taxon>Archaea</taxon>
        <taxon>Methanobacteriati</taxon>
        <taxon>Methanobacteriota</taxon>
        <taxon>Stenosarchaea group</taxon>
        <taxon>Halobacteria</taxon>
        <taxon>Halobacteriales</taxon>
        <taxon>Haloarculaceae</taxon>
        <taxon>Halosimplex</taxon>
    </lineage>
</organism>
<dbReference type="OrthoDB" id="6763at2157"/>
<dbReference type="Pfam" id="PF02643">
    <property type="entry name" value="DUF192"/>
    <property type="match status" value="1"/>
</dbReference>
<dbReference type="Proteomes" id="UP000509667">
    <property type="component" value="Chromosome"/>
</dbReference>
<keyword evidence="3" id="KW-1185">Reference proteome</keyword>
<dbReference type="InterPro" id="IPR003795">
    <property type="entry name" value="DUF192"/>
</dbReference>
<evidence type="ECO:0000256" key="1">
    <source>
        <dbReference type="SAM" id="MobiDB-lite"/>
    </source>
</evidence>
<dbReference type="Gene3D" id="2.60.120.1140">
    <property type="entry name" value="Protein of unknown function DUF192"/>
    <property type="match status" value="1"/>
</dbReference>
<dbReference type="EMBL" id="CP058910">
    <property type="protein sequence ID" value="QLH76979.1"/>
    <property type="molecule type" value="Genomic_DNA"/>
</dbReference>
<evidence type="ECO:0000313" key="3">
    <source>
        <dbReference type="Proteomes" id="UP000509667"/>
    </source>
</evidence>
<sequence>MRRRAFIAACVAAGVAGCRSDGATTDGGTDDGGAGPDTPTDRSDGTTPTGTPATGGTATATERSSPTGTPAGTATATASPTAAGTGTREAMFPDYETTGVRVTTPDGERLGSVTAAIADTYNLRVTGLSDTESLPEDWGMLFVYGSVGDRTYIMPDMDFGLDIVFADGEGAITEIHHAPEPGPNEDGADQEYPGRGQYVLEVNRGWTTERGVEVGDVLRFDL</sequence>
<protein>
    <submittedName>
        <fullName evidence="2">DUF192 domain-containing protein</fullName>
    </submittedName>
</protein>
<dbReference type="PANTHER" id="PTHR37953">
    <property type="entry name" value="UPF0127 PROTEIN MJ1496"/>
    <property type="match status" value="1"/>
</dbReference>
<name>A0A7D5P9H0_9EURY</name>
<dbReference type="InterPro" id="IPR038695">
    <property type="entry name" value="Saro_0823-like_sf"/>
</dbReference>